<accession>A0AAV9XWI2</accession>
<organism evidence="2 3">
    <name type="scientific">Cryptosporidium xiaoi</name>
    <dbReference type="NCBI Taxonomy" id="659607"/>
    <lineage>
        <taxon>Eukaryota</taxon>
        <taxon>Sar</taxon>
        <taxon>Alveolata</taxon>
        <taxon>Apicomplexa</taxon>
        <taxon>Conoidasida</taxon>
        <taxon>Coccidia</taxon>
        <taxon>Eucoccidiorida</taxon>
        <taxon>Eimeriorina</taxon>
        <taxon>Cryptosporidiidae</taxon>
        <taxon>Cryptosporidium</taxon>
    </lineage>
</organism>
<feature type="compositionally biased region" description="Polar residues" evidence="1">
    <location>
        <begin position="78"/>
        <end position="92"/>
    </location>
</feature>
<sequence length="488" mass="56252">MNFTFDDFEDERNNSKIETHNDSYMNKELFVSDNIKTTLDVDYNKNIDFGDFIDGKTENINNSESLFNEKDNILGINKNKQLSNTDTNNLDTSHNKHNNDNSSNNNHHHSSYIGIDNLEFCNNEIKSIYDDKLDSPTTYKNDIVKKIQDCNLGNEDEFVDDSYNFDNNQHDNSNVNINTNDVSINNHNYNGNKNNGNLTDDSFYNIATYGSNITNYSVNNSVNDLSHLNTNSNNNKSMTSSNNNNSGVRIENRENVYLNKLLEREKICEELNKIVSKLNTTIADNYMSHTNSIKLLNNRVGNIEVKLGELITLLQSKTKTLGNNNVSFNNEKVVGHEYDHNKRTSNRLFSNNINNPNVFSNNNNSNNLLNQTNVQNSSNYSRIDDVNAFRENQREIERKAEAERIKKLELERKKREEAERLRIEQEKQRQKEELEKKKKLDMKRRELMSSLFSNGDSGNCNNNSSEKKPSLFGDEQTGSNVRTSLFDD</sequence>
<feature type="compositionally biased region" description="Low complexity" evidence="1">
    <location>
        <begin position="229"/>
        <end position="246"/>
    </location>
</feature>
<feature type="compositionally biased region" description="Basic and acidic residues" evidence="1">
    <location>
        <begin position="424"/>
        <end position="447"/>
    </location>
</feature>
<dbReference type="CDD" id="cd22265">
    <property type="entry name" value="UDM1_RNF168"/>
    <property type="match status" value="1"/>
</dbReference>
<keyword evidence="3" id="KW-1185">Reference proteome</keyword>
<evidence type="ECO:0000256" key="1">
    <source>
        <dbReference type="SAM" id="MobiDB-lite"/>
    </source>
</evidence>
<proteinExistence type="predicted"/>
<protein>
    <submittedName>
        <fullName evidence="2">Uncharacterized protein</fullName>
    </submittedName>
</protein>
<feature type="compositionally biased region" description="Polar residues" evidence="1">
    <location>
        <begin position="476"/>
        <end position="488"/>
    </location>
</feature>
<feature type="region of interest" description="Disordered" evidence="1">
    <location>
        <begin position="424"/>
        <end position="488"/>
    </location>
</feature>
<evidence type="ECO:0000313" key="3">
    <source>
        <dbReference type="Proteomes" id="UP001311799"/>
    </source>
</evidence>
<name>A0AAV9XWI2_9CRYT</name>
<evidence type="ECO:0000313" key="2">
    <source>
        <dbReference type="EMBL" id="KAK6589042.1"/>
    </source>
</evidence>
<reference evidence="2 3" key="1">
    <citation type="submission" date="2023-10" db="EMBL/GenBank/DDBJ databases">
        <title>Comparative genomics analysis reveals potential genetic determinants of host preference in Cryptosporidium xiaoi.</title>
        <authorList>
            <person name="Xiao L."/>
            <person name="Li J."/>
        </authorList>
    </citation>
    <scope>NUCLEOTIDE SEQUENCE [LARGE SCALE GENOMIC DNA]</scope>
    <source>
        <strain evidence="2 3">52996</strain>
    </source>
</reference>
<feature type="compositionally biased region" description="Low complexity" evidence="1">
    <location>
        <begin position="453"/>
        <end position="464"/>
    </location>
</feature>
<dbReference type="EMBL" id="JAWDEY010000016">
    <property type="protein sequence ID" value="KAK6589042.1"/>
    <property type="molecule type" value="Genomic_DNA"/>
</dbReference>
<feature type="region of interest" description="Disordered" evidence="1">
    <location>
        <begin position="78"/>
        <end position="108"/>
    </location>
</feature>
<dbReference type="Proteomes" id="UP001311799">
    <property type="component" value="Unassembled WGS sequence"/>
</dbReference>
<comment type="caution">
    <text evidence="2">The sequence shown here is derived from an EMBL/GenBank/DDBJ whole genome shotgun (WGS) entry which is preliminary data.</text>
</comment>
<gene>
    <name evidence="2" type="ORF">RS030_243631</name>
</gene>
<feature type="region of interest" description="Disordered" evidence="1">
    <location>
        <begin position="227"/>
        <end position="247"/>
    </location>
</feature>
<dbReference type="AlphaFoldDB" id="A0AAV9XWI2"/>